<evidence type="ECO:0000313" key="3">
    <source>
        <dbReference type="EnsemblMetazoa" id="ASIC004292-PA"/>
    </source>
</evidence>
<evidence type="ECO:0000256" key="1">
    <source>
        <dbReference type="SAM" id="MobiDB-lite"/>
    </source>
</evidence>
<organism evidence="2">
    <name type="scientific">Anopheles sinensis</name>
    <name type="common">Mosquito</name>
    <dbReference type="NCBI Taxonomy" id="74873"/>
    <lineage>
        <taxon>Eukaryota</taxon>
        <taxon>Metazoa</taxon>
        <taxon>Ecdysozoa</taxon>
        <taxon>Arthropoda</taxon>
        <taxon>Hexapoda</taxon>
        <taxon>Insecta</taxon>
        <taxon>Pterygota</taxon>
        <taxon>Neoptera</taxon>
        <taxon>Endopterygota</taxon>
        <taxon>Diptera</taxon>
        <taxon>Nematocera</taxon>
        <taxon>Culicoidea</taxon>
        <taxon>Culicidae</taxon>
        <taxon>Anophelinae</taxon>
        <taxon>Anopheles</taxon>
    </lineage>
</organism>
<name>A0A084VGJ1_ANOSI</name>
<reference evidence="3" key="2">
    <citation type="submission" date="2020-05" db="UniProtKB">
        <authorList>
            <consortium name="EnsemblMetazoa"/>
        </authorList>
    </citation>
    <scope>IDENTIFICATION</scope>
</reference>
<keyword evidence="4" id="KW-1185">Reference proteome</keyword>
<accession>A0A084VGJ1</accession>
<dbReference type="GO" id="GO:0005524">
    <property type="term" value="F:ATP binding"/>
    <property type="evidence" value="ECO:0007669"/>
    <property type="project" value="UniProtKB-KW"/>
</dbReference>
<sequence>MPRLGMQDAAVAPKMDQLASTTTVKTKHTTSDDKATATDGGGGWDSDLLARGISCDFGSRKTGRVHRLPSDDIMMMFLSQATNRRRRDENRTEKGGLERVQHPGKNRVQQHSVQRVSRTETKRHCDVVV</sequence>
<dbReference type="EnsemblMetazoa" id="ASIC004292-RA">
    <property type="protein sequence ID" value="ASIC004292-PA"/>
    <property type="gene ID" value="ASIC004292"/>
</dbReference>
<gene>
    <name evidence="2" type="ORF">ZHAS_00004292</name>
</gene>
<dbReference type="EMBL" id="KE524828">
    <property type="protein sequence ID" value="KFB37085.1"/>
    <property type="molecule type" value="Genomic_DNA"/>
</dbReference>
<dbReference type="VEuPathDB" id="VectorBase:ASIC004292"/>
<dbReference type="Proteomes" id="UP000030765">
    <property type="component" value="Unassembled WGS sequence"/>
</dbReference>
<feature type="region of interest" description="Disordered" evidence="1">
    <location>
        <begin position="1"/>
        <end position="43"/>
    </location>
</feature>
<evidence type="ECO:0000313" key="2">
    <source>
        <dbReference type="EMBL" id="KFB37085.1"/>
    </source>
</evidence>
<proteinExistence type="predicted"/>
<protein>
    <submittedName>
        <fullName evidence="2 3">ATP-binding cassette protein 3, putative</fullName>
    </submittedName>
</protein>
<dbReference type="AlphaFoldDB" id="A0A084VGJ1"/>
<keyword evidence="2" id="KW-0067">ATP-binding</keyword>
<evidence type="ECO:0000313" key="4">
    <source>
        <dbReference type="Proteomes" id="UP000030765"/>
    </source>
</evidence>
<reference evidence="2 4" key="1">
    <citation type="journal article" date="2014" name="BMC Genomics">
        <title>Genome sequence of Anopheles sinensis provides insight into genetics basis of mosquito competence for malaria parasites.</title>
        <authorList>
            <person name="Zhou D."/>
            <person name="Zhang D."/>
            <person name="Ding G."/>
            <person name="Shi L."/>
            <person name="Hou Q."/>
            <person name="Ye Y."/>
            <person name="Xu Y."/>
            <person name="Zhou H."/>
            <person name="Xiong C."/>
            <person name="Li S."/>
            <person name="Yu J."/>
            <person name="Hong S."/>
            <person name="Yu X."/>
            <person name="Zou P."/>
            <person name="Chen C."/>
            <person name="Chang X."/>
            <person name="Wang W."/>
            <person name="Lv Y."/>
            <person name="Sun Y."/>
            <person name="Ma L."/>
            <person name="Shen B."/>
            <person name="Zhu C."/>
        </authorList>
    </citation>
    <scope>NUCLEOTIDE SEQUENCE [LARGE SCALE GENOMIC DNA]</scope>
</reference>
<keyword evidence="2" id="KW-0547">Nucleotide-binding</keyword>
<dbReference type="EMBL" id="ATLV01012950">
    <property type="status" value="NOT_ANNOTATED_CDS"/>
    <property type="molecule type" value="Genomic_DNA"/>
</dbReference>